<accession>A0AAW7XA75</accession>
<sequence length="263" mass="29649">MASDAKDYAMSISEIEDAVISYFRGFDVVAKKIKESELKTPDFIIHGKENVLIELKEKFDAEEVYKEKVSILEGGGVFQSTQTTGYKKTISKIIAEAKEQLKAQKENTNSKYCFLFVVARGVNPSAQVEQFESTFYGRKSIIDLESTSNQAVWCYYFTHSVFYRYRDVIDGAFIVNGKTKKASLLINDKSSQYECLLLSEFLSKFKGGIDIVDPKELSAINKIFIADTVVPRGNEEAVKKHVFEKYGISNGIVMDFPTTVFSS</sequence>
<proteinExistence type="predicted"/>
<evidence type="ECO:0000313" key="2">
    <source>
        <dbReference type="Proteomes" id="UP001169760"/>
    </source>
</evidence>
<dbReference type="Proteomes" id="UP001169760">
    <property type="component" value="Unassembled WGS sequence"/>
</dbReference>
<reference evidence="1" key="1">
    <citation type="submission" date="2023-07" db="EMBL/GenBank/DDBJ databases">
        <title>Genome content predicts the carbon catabolic preferences of heterotrophic bacteria.</title>
        <authorList>
            <person name="Gralka M."/>
        </authorList>
    </citation>
    <scope>NUCLEOTIDE SEQUENCE</scope>
    <source>
        <strain evidence="1">I3M17_2</strain>
    </source>
</reference>
<comment type="caution">
    <text evidence="1">The sequence shown here is derived from an EMBL/GenBank/DDBJ whole genome shotgun (WGS) entry which is preliminary data.</text>
</comment>
<name>A0AAW7XA75_9GAMM</name>
<gene>
    <name evidence="1" type="ORF">Q4521_17650</name>
</gene>
<organism evidence="1 2">
    <name type="scientific">Saccharophagus degradans</name>
    <dbReference type="NCBI Taxonomy" id="86304"/>
    <lineage>
        <taxon>Bacteria</taxon>
        <taxon>Pseudomonadati</taxon>
        <taxon>Pseudomonadota</taxon>
        <taxon>Gammaproteobacteria</taxon>
        <taxon>Cellvibrionales</taxon>
        <taxon>Cellvibrionaceae</taxon>
        <taxon>Saccharophagus</taxon>
    </lineage>
</organism>
<dbReference type="AlphaFoldDB" id="A0AAW7XA75"/>
<evidence type="ECO:0000313" key="1">
    <source>
        <dbReference type="EMBL" id="MDO6424314.1"/>
    </source>
</evidence>
<protein>
    <submittedName>
        <fullName evidence="1">Uncharacterized protein</fullName>
    </submittedName>
</protein>
<dbReference type="EMBL" id="JAUOPB010000014">
    <property type="protein sequence ID" value="MDO6424314.1"/>
    <property type="molecule type" value="Genomic_DNA"/>
</dbReference>
<dbReference type="RefSeq" id="WP_303493680.1">
    <property type="nucleotide sequence ID" value="NZ_JAUOPB010000014.1"/>
</dbReference>